<evidence type="ECO:0000313" key="1">
    <source>
        <dbReference type="EMBL" id="TGX80600.1"/>
    </source>
</evidence>
<gene>
    <name evidence="1" type="ORF">E5358_12580</name>
</gene>
<accession>A0AC61QMR3</accession>
<reference evidence="1" key="1">
    <citation type="submission" date="2019-04" db="EMBL/GenBank/DDBJ databases">
        <title>Microbes associate with the intestines of laboratory mice.</title>
        <authorList>
            <person name="Navarre W."/>
            <person name="Wong E."/>
            <person name="Huang K."/>
            <person name="Tropini C."/>
            <person name="Ng K."/>
            <person name="Yu B."/>
        </authorList>
    </citation>
    <scope>NUCLEOTIDE SEQUENCE</scope>
    <source>
        <strain evidence="1">NM73_A23</strain>
    </source>
</reference>
<dbReference type="EMBL" id="SRZC01000024">
    <property type="protein sequence ID" value="TGX80600.1"/>
    <property type="molecule type" value="Genomic_DNA"/>
</dbReference>
<proteinExistence type="predicted"/>
<organism evidence="1 2">
    <name type="scientific">Palleniella muris</name>
    <dbReference type="NCBI Taxonomy" id="3038145"/>
    <lineage>
        <taxon>Bacteria</taxon>
        <taxon>Pseudomonadati</taxon>
        <taxon>Bacteroidota</taxon>
        <taxon>Bacteroidia</taxon>
        <taxon>Bacteroidales</taxon>
        <taxon>Prevotellaceae</taxon>
        <taxon>Palleniella</taxon>
    </lineage>
</organism>
<protein>
    <submittedName>
        <fullName evidence="1">Uncharacterized protein</fullName>
    </submittedName>
</protein>
<comment type="caution">
    <text evidence="1">The sequence shown here is derived from an EMBL/GenBank/DDBJ whole genome shotgun (WGS) entry which is preliminary data.</text>
</comment>
<name>A0AC61QMR3_9BACT</name>
<evidence type="ECO:0000313" key="2">
    <source>
        <dbReference type="Proteomes" id="UP000308886"/>
    </source>
</evidence>
<sequence>MRTKHRLYTLVVAFMVAATLSSCVSPGERKRMSELLTKAEKMNSDYVSMKNAVFMDSVLRFYDSHGTEEERIRANYMQGCVYRDKGNSPTALEYYMKAVNLADTTSNNCNYELLGRIYAQMAELFHKQRYPKKELEMWNNAITMARNAKDTLMAVHCLGRIASTYRLAGNKEKSADISKKTYKAFKALGEDALAASELATTISYNLERNALDESKCEIDEYVSKSGLVDKNGNMKKGCELFYYCLGEYYHKSCNIDSALYYYRKLVSYDKEIMNLENGYKGLMEVYMDLHQADSVVKYARLYADANDTANIRNSAKEVGRTQSLYDYSSHQQEALKKSKEVQNLWRILFFCFVASVLVLGTIYTFYIKYRKKVLAEKRELNSKYALALHDYNEALAEYKKYKENGASYEASLLEKIGELEKDLSMYRDNLDVDRLAWEQNLQKHQIVTIMHSHASKLTQPTTAEWSALIDVVGNHLPDFLVSLEATSVHLTDDELRVCVLTRIGFVPSEIAVLMDMTKQNVTNLRSRLNKKIFNEAGARTFTHNISKL</sequence>
<dbReference type="Proteomes" id="UP000308886">
    <property type="component" value="Unassembled WGS sequence"/>
</dbReference>
<keyword evidence="2" id="KW-1185">Reference proteome</keyword>